<dbReference type="Pfam" id="PF01556">
    <property type="entry name" value="DnaJ_C"/>
    <property type="match status" value="1"/>
</dbReference>
<dbReference type="PRINTS" id="PR00625">
    <property type="entry name" value="JDOMAIN"/>
</dbReference>
<dbReference type="GO" id="GO:0009408">
    <property type="term" value="P:response to heat"/>
    <property type="evidence" value="ECO:0007669"/>
    <property type="project" value="InterPro"/>
</dbReference>
<dbReference type="InterPro" id="IPR002939">
    <property type="entry name" value="DnaJ_C"/>
</dbReference>
<keyword evidence="2" id="KW-0677">Repeat</keyword>
<dbReference type="GO" id="GO:0051082">
    <property type="term" value="F:unfolded protein binding"/>
    <property type="evidence" value="ECO:0007669"/>
    <property type="project" value="InterPro"/>
</dbReference>
<dbReference type="PROSITE" id="PS00636">
    <property type="entry name" value="DNAJ_1"/>
    <property type="match status" value="1"/>
</dbReference>
<dbReference type="AlphaFoldDB" id="A0A9W8MAP5"/>
<evidence type="ECO:0000259" key="8">
    <source>
        <dbReference type="PROSITE" id="PS51188"/>
    </source>
</evidence>
<evidence type="ECO:0008006" key="11">
    <source>
        <dbReference type="Google" id="ProtNLM"/>
    </source>
</evidence>
<evidence type="ECO:0000259" key="7">
    <source>
        <dbReference type="PROSITE" id="PS50076"/>
    </source>
</evidence>
<dbReference type="Pfam" id="PF00226">
    <property type="entry name" value="DnaJ"/>
    <property type="match status" value="1"/>
</dbReference>
<dbReference type="Gene3D" id="2.10.230.10">
    <property type="entry name" value="Heat shock protein DnaJ, cysteine-rich domain"/>
    <property type="match status" value="1"/>
</dbReference>
<dbReference type="PROSITE" id="PS50076">
    <property type="entry name" value="DNAJ_2"/>
    <property type="match status" value="1"/>
</dbReference>
<dbReference type="PANTHER" id="PTHR43888">
    <property type="entry name" value="DNAJ-LIKE-2, ISOFORM A-RELATED"/>
    <property type="match status" value="1"/>
</dbReference>
<feature type="zinc finger region" description="CR-type" evidence="5">
    <location>
        <begin position="140"/>
        <end position="226"/>
    </location>
</feature>
<keyword evidence="4 5" id="KW-0862">Zinc</keyword>
<dbReference type="SUPFAM" id="SSF57938">
    <property type="entry name" value="DnaJ/Hsp40 cysteine-rich domain"/>
    <property type="match status" value="1"/>
</dbReference>
<dbReference type="InterPro" id="IPR036869">
    <property type="entry name" value="J_dom_sf"/>
</dbReference>
<evidence type="ECO:0000256" key="1">
    <source>
        <dbReference type="ARBA" id="ARBA00022723"/>
    </source>
</evidence>
<dbReference type="InterPro" id="IPR001305">
    <property type="entry name" value="HSP_DnaJ_Cys-rich_dom"/>
</dbReference>
<dbReference type="OrthoDB" id="550424at2759"/>
<dbReference type="InterPro" id="IPR018253">
    <property type="entry name" value="DnaJ_domain_CS"/>
</dbReference>
<dbReference type="InterPro" id="IPR044713">
    <property type="entry name" value="DNJA1/2-like"/>
</dbReference>
<evidence type="ECO:0000313" key="9">
    <source>
        <dbReference type="EMBL" id="KAJ2922882.1"/>
    </source>
</evidence>
<proteinExistence type="inferred from homology"/>
<name>A0A9W8MAP5_9AGAR</name>
<dbReference type="GO" id="GO:0030544">
    <property type="term" value="F:Hsp70 protein binding"/>
    <property type="evidence" value="ECO:0007669"/>
    <property type="project" value="InterPro"/>
</dbReference>
<dbReference type="FunFam" id="2.60.260.20:FF:000003">
    <property type="entry name" value="DnaJ subfamily A member 2"/>
    <property type="match status" value="1"/>
</dbReference>
<feature type="domain" description="J" evidence="7">
    <location>
        <begin position="17"/>
        <end position="82"/>
    </location>
</feature>
<dbReference type="InterPro" id="IPR008971">
    <property type="entry name" value="HSP40/DnaJ_pept-bd"/>
</dbReference>
<dbReference type="CDD" id="cd06257">
    <property type="entry name" value="DnaJ"/>
    <property type="match status" value="1"/>
</dbReference>
<comment type="caution">
    <text evidence="9">The sequence shown here is derived from an EMBL/GenBank/DDBJ whole genome shotgun (WGS) entry which is preliminary data.</text>
</comment>
<evidence type="ECO:0000256" key="2">
    <source>
        <dbReference type="ARBA" id="ARBA00022737"/>
    </source>
</evidence>
<dbReference type="InterPro" id="IPR036410">
    <property type="entry name" value="HSP_DnaJ_Cys-rich_dom_sf"/>
</dbReference>
<dbReference type="FunFam" id="2.10.230.10:FF:000001">
    <property type="entry name" value="DnaJ subfamily A member 2"/>
    <property type="match status" value="1"/>
</dbReference>
<accession>A0A9W8MAP5</accession>
<evidence type="ECO:0000256" key="4">
    <source>
        <dbReference type="ARBA" id="ARBA00022833"/>
    </source>
</evidence>
<evidence type="ECO:0000313" key="10">
    <source>
        <dbReference type="Proteomes" id="UP001140091"/>
    </source>
</evidence>
<dbReference type="Gene3D" id="2.60.260.20">
    <property type="entry name" value="Urease metallochaperone UreE, N-terminal domain"/>
    <property type="match status" value="2"/>
</dbReference>
<dbReference type="InterPro" id="IPR012724">
    <property type="entry name" value="DnaJ"/>
</dbReference>
<dbReference type="PROSITE" id="PS51188">
    <property type="entry name" value="ZF_CR"/>
    <property type="match status" value="1"/>
</dbReference>
<evidence type="ECO:0000256" key="6">
    <source>
        <dbReference type="SAM" id="MobiDB-lite"/>
    </source>
</evidence>
<evidence type="ECO:0000256" key="3">
    <source>
        <dbReference type="ARBA" id="ARBA00022771"/>
    </source>
</evidence>
<dbReference type="GO" id="GO:0006457">
    <property type="term" value="P:protein folding"/>
    <property type="evidence" value="ECO:0007669"/>
    <property type="project" value="InterPro"/>
</dbReference>
<dbReference type="GO" id="GO:0008270">
    <property type="term" value="F:zinc ion binding"/>
    <property type="evidence" value="ECO:0007669"/>
    <property type="project" value="UniProtKB-KW"/>
</dbReference>
<sequence length="426" mass="47715">MEQENCQKFVSVAIETDLYELLGVSPDASQDDIKKAYKKKAKEHHPDKNINDPDAGQKFQEMAAAYEILNDPDAREIYDRYGMDGLTKGPGMGGQDPNDIFAQFFAHPGMFGFDFGPGRPRKGEDTMIPYEATLEDIYNGKTVKMNMEKEAICSTCKGSGARGNAKPKQCSTCDGKGWTNVTQSDGSHNRMYVSRAQCRDCKGAGERLKEKEKCKKCKGAKVVKEKTRQEIRIEKGVPDRHRIVLTGAGDEHPGVPPGDVTFVVKAQKHESFERMENDLITHVTITLSEALLGFSRILLKHLDGRGIKVSSPPGKAIKPQETIVLKGEGMPIYKRPDQKGDLYVILDLEMPDDQWLKSVDLKALESLLPPKKKDLEPLPEIVDEVDYKESDMAELRSTFLDHGFGDESDWEDDDDDDDEEPECRPQ</sequence>
<dbReference type="SUPFAM" id="SSF46565">
    <property type="entry name" value="Chaperone J-domain"/>
    <property type="match status" value="1"/>
</dbReference>
<dbReference type="CDD" id="cd10747">
    <property type="entry name" value="DnaJ_C"/>
    <property type="match status" value="1"/>
</dbReference>
<dbReference type="CDD" id="cd10719">
    <property type="entry name" value="DnaJ_zf"/>
    <property type="match status" value="1"/>
</dbReference>
<keyword evidence="1 5" id="KW-0479">Metal-binding</keyword>
<dbReference type="InterPro" id="IPR001623">
    <property type="entry name" value="DnaJ_domain"/>
</dbReference>
<keyword evidence="10" id="KW-1185">Reference proteome</keyword>
<feature type="region of interest" description="Disordered" evidence="6">
    <location>
        <begin position="34"/>
        <end position="55"/>
    </location>
</feature>
<dbReference type="FunFam" id="1.10.287.110:FF:000041">
    <property type="entry name" value="Chaperone protein DNAj, putative"/>
    <property type="match status" value="1"/>
</dbReference>
<organism evidence="9 10">
    <name type="scientific">Candolleomyces eurysporus</name>
    <dbReference type="NCBI Taxonomy" id="2828524"/>
    <lineage>
        <taxon>Eukaryota</taxon>
        <taxon>Fungi</taxon>
        <taxon>Dikarya</taxon>
        <taxon>Basidiomycota</taxon>
        <taxon>Agaricomycotina</taxon>
        <taxon>Agaricomycetes</taxon>
        <taxon>Agaricomycetidae</taxon>
        <taxon>Agaricales</taxon>
        <taxon>Agaricineae</taxon>
        <taxon>Psathyrellaceae</taxon>
        <taxon>Candolleomyces</taxon>
    </lineage>
</organism>
<gene>
    <name evidence="9" type="ORF">H1R20_g14248</name>
</gene>
<reference evidence="9" key="1">
    <citation type="submission" date="2022-06" db="EMBL/GenBank/DDBJ databases">
        <title>Genome Sequence of Candolleomyces eurysporus.</title>
        <authorList>
            <person name="Buettner E."/>
        </authorList>
    </citation>
    <scope>NUCLEOTIDE SEQUENCE</scope>
    <source>
        <strain evidence="9">VTCC 930004</strain>
    </source>
</reference>
<dbReference type="EMBL" id="JANBPK010001474">
    <property type="protein sequence ID" value="KAJ2922882.1"/>
    <property type="molecule type" value="Genomic_DNA"/>
</dbReference>
<dbReference type="SUPFAM" id="SSF49493">
    <property type="entry name" value="HSP40/DnaJ peptide-binding domain"/>
    <property type="match status" value="2"/>
</dbReference>
<feature type="non-terminal residue" evidence="9">
    <location>
        <position position="426"/>
    </location>
</feature>
<evidence type="ECO:0000256" key="5">
    <source>
        <dbReference type="PROSITE-ProRule" id="PRU00546"/>
    </source>
</evidence>
<protein>
    <recommendedName>
        <fullName evidence="11">DnaJ-domain-containing protein</fullName>
    </recommendedName>
</protein>
<feature type="region of interest" description="Disordered" evidence="6">
    <location>
        <begin position="399"/>
        <end position="426"/>
    </location>
</feature>
<dbReference type="Proteomes" id="UP001140091">
    <property type="component" value="Unassembled WGS sequence"/>
</dbReference>
<dbReference type="SMART" id="SM00271">
    <property type="entry name" value="DnaJ"/>
    <property type="match status" value="1"/>
</dbReference>
<dbReference type="HAMAP" id="MF_01152">
    <property type="entry name" value="DnaJ"/>
    <property type="match status" value="1"/>
</dbReference>
<feature type="domain" description="CR-type" evidence="8">
    <location>
        <begin position="140"/>
        <end position="226"/>
    </location>
</feature>
<keyword evidence="3 5" id="KW-0863">Zinc-finger</keyword>
<dbReference type="Gene3D" id="1.10.287.110">
    <property type="entry name" value="DnaJ domain"/>
    <property type="match status" value="1"/>
</dbReference>
<feature type="compositionally biased region" description="Acidic residues" evidence="6">
    <location>
        <begin position="406"/>
        <end position="426"/>
    </location>
</feature>
<dbReference type="Pfam" id="PF00684">
    <property type="entry name" value="DnaJ_CXXCXGXG"/>
    <property type="match status" value="1"/>
</dbReference>
<dbReference type="GO" id="GO:0005524">
    <property type="term" value="F:ATP binding"/>
    <property type="evidence" value="ECO:0007669"/>
    <property type="project" value="InterPro"/>
</dbReference>